<evidence type="ECO:0000313" key="33">
    <source>
        <dbReference type="Proteomes" id="UP000558488"/>
    </source>
</evidence>
<evidence type="ECO:0000256" key="27">
    <source>
        <dbReference type="ARBA" id="ARBA00048882"/>
    </source>
</evidence>
<comment type="catalytic activity">
    <reaction evidence="28">
        <text>choloyl-CoA + H2O = S-choloyl-4'-phosphopantetheine + adenosine 3',5'-bisphosphate + 2 H(+)</text>
        <dbReference type="Rhea" id="RHEA:50036"/>
        <dbReference type="ChEBI" id="CHEBI:15377"/>
        <dbReference type="ChEBI" id="CHEBI:15378"/>
        <dbReference type="ChEBI" id="CHEBI:57373"/>
        <dbReference type="ChEBI" id="CHEBI:58343"/>
        <dbReference type="ChEBI" id="CHEBI:132020"/>
    </reaction>
    <physiologicalReaction direction="left-to-right" evidence="28">
        <dbReference type="Rhea" id="RHEA:50037"/>
    </physiologicalReaction>
</comment>
<name>A0A7J7V167_PIPKU</name>
<keyword evidence="6" id="KW-0460">Magnesium</keyword>
<evidence type="ECO:0000256" key="2">
    <source>
        <dbReference type="ARBA" id="ARBA00001946"/>
    </source>
</evidence>
<dbReference type="GO" id="GO:0005739">
    <property type="term" value="C:mitochondrion"/>
    <property type="evidence" value="ECO:0007669"/>
    <property type="project" value="TreeGrafter"/>
</dbReference>
<sequence length="371" mass="41551">MSGYLRSGSSNWRRAATLVLAAGWAQPGPGAPPLPPPPAEGFRLLLLQRSPRQSFMPGAHVFPGGVVDAADRSDEWLRLFAPHHGPPRFGLGPAPPSPAAFPVLPAAAEDREGLPDDVAFRICAIRETFEEAGVLLLRPRAAPPPAAPAPGRALPPPADLAAWRARVRRDPRHFLRLCARLDCTPDIWALHAWGAWLTPFIRPGGRRFDTAFFLCCLRDPPPVFPDLDEVVGSQWSSPSEATESFISKEIWLAPPQFYEIRRLENFASLLELHKFCLDHELEGVERWMPIMLLTADGQISLLPGDELYLEDSNFLENNLSTEKKTEEIMKEGKKFHRIVMYSRHVYSIHVTVQSKYKHVYPKTYVISKSHL</sequence>
<comment type="cofactor">
    <cofactor evidence="1">
        <name>Mn(2+)</name>
        <dbReference type="ChEBI" id="CHEBI:29035"/>
    </cofactor>
</comment>
<keyword evidence="4" id="KW-0479">Metal-binding</keyword>
<evidence type="ECO:0000256" key="28">
    <source>
        <dbReference type="ARBA" id="ARBA00048961"/>
    </source>
</evidence>
<reference evidence="32 33" key="1">
    <citation type="journal article" date="2020" name="Nature">
        <title>Six reference-quality genomes reveal evolution of bat adaptations.</title>
        <authorList>
            <person name="Jebb D."/>
            <person name="Huang Z."/>
            <person name="Pippel M."/>
            <person name="Hughes G.M."/>
            <person name="Lavrichenko K."/>
            <person name="Devanna P."/>
            <person name="Winkler S."/>
            <person name="Jermiin L.S."/>
            <person name="Skirmuntt E.C."/>
            <person name="Katzourakis A."/>
            <person name="Burkitt-Gray L."/>
            <person name="Ray D.A."/>
            <person name="Sullivan K.A.M."/>
            <person name="Roscito J.G."/>
            <person name="Kirilenko B.M."/>
            <person name="Davalos L.M."/>
            <person name="Corthals A.P."/>
            <person name="Power M.L."/>
            <person name="Jones G."/>
            <person name="Ransome R.D."/>
            <person name="Dechmann D.K.N."/>
            <person name="Locatelli A.G."/>
            <person name="Puechmaille S.J."/>
            <person name="Fedrigo O."/>
            <person name="Jarvis E.D."/>
            <person name="Hiller M."/>
            <person name="Vernes S.C."/>
            <person name="Myers E.W."/>
            <person name="Teeling E.C."/>
        </authorList>
    </citation>
    <scope>NUCLEOTIDE SEQUENCE [LARGE SCALE GENOMIC DNA]</scope>
    <source>
        <strain evidence="32">MPipKuh1</strain>
        <tissue evidence="32">Flight muscle</tissue>
    </source>
</reference>
<evidence type="ECO:0000256" key="14">
    <source>
        <dbReference type="ARBA" id="ARBA00047369"/>
    </source>
</evidence>
<comment type="function">
    <text evidence="12">Fatty acyl-coenzyme A (CoA) diphosphatase that hydrolyzes fatty acyl-CoA to yield acyl-4'-phosphopantetheine and adenosine 3',5'-bisphosphate. Mediates the hydrolysis of a wide range of CoA esters, including choloyl-CoA and branched-chain fatty-acyl-CoA esters and at low substrate concentrations medium and long-chain fatty-acyl-CoA esters are the primary substrates. Highest activity seen with medium-chain acyl-CoA esters and higher rates of activity seen with the unsaturated acyl-CoA esters compared with the saturated esters. Exhibits decapping activity towards dpCoA-capped RNAs in vitro.</text>
</comment>
<comment type="catalytic activity">
    <reaction evidence="21">
        <text>dodecanoyl-CoA + H2O = S-dodecanoyl-4'-phosphopantetheine + adenosine 3',5'-bisphosphate + 2 H(+)</text>
        <dbReference type="Rhea" id="RHEA:50024"/>
        <dbReference type="ChEBI" id="CHEBI:15377"/>
        <dbReference type="ChEBI" id="CHEBI:15378"/>
        <dbReference type="ChEBI" id="CHEBI:57375"/>
        <dbReference type="ChEBI" id="CHEBI:58343"/>
        <dbReference type="ChEBI" id="CHEBI:132015"/>
    </reaction>
    <physiologicalReaction direction="left-to-right" evidence="21">
        <dbReference type="Rhea" id="RHEA:50025"/>
    </physiologicalReaction>
</comment>
<keyword evidence="5 32" id="KW-0378">Hydrolase</keyword>
<dbReference type="AlphaFoldDB" id="A0A7J7V167"/>
<evidence type="ECO:0000256" key="29">
    <source>
        <dbReference type="ARBA" id="ARBA00049284"/>
    </source>
</evidence>
<comment type="catalytic activity">
    <reaction evidence="16">
        <text>hexanoyl-CoA + H2O = hexanoyl-4'-phosphopantetheine + adenosine 3',5'-bisphosphate + 2 H(+)</text>
        <dbReference type="Rhea" id="RHEA:49980"/>
        <dbReference type="ChEBI" id="CHEBI:15377"/>
        <dbReference type="ChEBI" id="CHEBI:15378"/>
        <dbReference type="ChEBI" id="CHEBI:58343"/>
        <dbReference type="ChEBI" id="CHEBI:62620"/>
        <dbReference type="ChEBI" id="CHEBI:132012"/>
    </reaction>
    <physiologicalReaction direction="left-to-right" evidence="16">
        <dbReference type="Rhea" id="RHEA:49981"/>
    </physiologicalReaction>
</comment>
<comment type="catalytic activity">
    <reaction evidence="20">
        <text>(9Z,12Z)-octadecadienoyl-CoA + H2O = S-(9Z,12Z-octadecadienoyl)-4'-phosphopantetheine + adenosine 3',5'-bisphosphate + 2 H(+)</text>
        <dbReference type="Rhea" id="RHEA:67536"/>
        <dbReference type="ChEBI" id="CHEBI:15377"/>
        <dbReference type="ChEBI" id="CHEBI:15378"/>
        <dbReference type="ChEBI" id="CHEBI:57383"/>
        <dbReference type="ChEBI" id="CHEBI:58343"/>
        <dbReference type="ChEBI" id="CHEBI:172387"/>
    </reaction>
    <physiologicalReaction direction="left-to-right" evidence="20">
        <dbReference type="Rhea" id="RHEA:67537"/>
    </physiologicalReaction>
</comment>
<evidence type="ECO:0000256" key="12">
    <source>
        <dbReference type="ARBA" id="ARBA00045809"/>
    </source>
</evidence>
<evidence type="ECO:0000256" key="20">
    <source>
        <dbReference type="ARBA" id="ARBA00047708"/>
    </source>
</evidence>
<evidence type="ECO:0000256" key="19">
    <source>
        <dbReference type="ARBA" id="ARBA00047666"/>
    </source>
</evidence>
<dbReference type="OrthoDB" id="1695362at2759"/>
<comment type="similarity">
    <text evidence="3">Belongs to the Nudix hydrolase family.</text>
</comment>
<dbReference type="EMBL" id="JACAGB010000017">
    <property type="protein sequence ID" value="KAF6318781.1"/>
    <property type="molecule type" value="Genomic_DNA"/>
</dbReference>
<comment type="catalytic activity">
    <reaction evidence="24">
        <text>succinyl-CoA + H2O = succinyl-4'-phosphopantetheine + adenosine 3',5'-bisphosphate + 2 H(+)</text>
        <dbReference type="Rhea" id="RHEA:67472"/>
        <dbReference type="ChEBI" id="CHEBI:15377"/>
        <dbReference type="ChEBI" id="CHEBI:15378"/>
        <dbReference type="ChEBI" id="CHEBI:57292"/>
        <dbReference type="ChEBI" id="CHEBI:58343"/>
        <dbReference type="ChEBI" id="CHEBI:172364"/>
    </reaction>
    <physiologicalReaction direction="left-to-right" evidence="24">
        <dbReference type="Rhea" id="RHEA:67473"/>
    </physiologicalReaction>
</comment>
<dbReference type="PANTHER" id="PTHR12318">
    <property type="entry name" value="TESTOSTERONE-REGULATED PROTEIN RP2"/>
    <property type="match status" value="1"/>
</dbReference>
<evidence type="ECO:0000256" key="24">
    <source>
        <dbReference type="ARBA" id="ARBA00048624"/>
    </source>
</evidence>
<evidence type="ECO:0000313" key="32">
    <source>
        <dbReference type="EMBL" id="KAF6318781.1"/>
    </source>
</evidence>
<comment type="catalytic activity">
    <reaction evidence="17">
        <text>(6Z)-octenoyl-CoA + H2O = S-(6Z-octenoyl)-4'-phosphopantetheine + adenosine 3',5'-bisphosphate + 2 H(+)</text>
        <dbReference type="Rhea" id="RHEA:67528"/>
        <dbReference type="ChEBI" id="CHEBI:15377"/>
        <dbReference type="ChEBI" id="CHEBI:15378"/>
        <dbReference type="ChEBI" id="CHEBI:58343"/>
        <dbReference type="ChEBI" id="CHEBI:172383"/>
        <dbReference type="ChEBI" id="CHEBI:172384"/>
    </reaction>
    <physiologicalReaction direction="left-to-right" evidence="17">
        <dbReference type="Rhea" id="RHEA:67529"/>
    </physiologicalReaction>
</comment>
<evidence type="ECO:0000256" key="9">
    <source>
        <dbReference type="ARBA" id="ARBA00031193"/>
    </source>
</evidence>
<comment type="catalytic activity">
    <reaction evidence="13">
        <text>octanoyl-CoA + H2O = S-octanoyl-4'-phosphopantetheine + adenosine 3',5'-bisphosphate + 2 H(+)</text>
        <dbReference type="Rhea" id="RHEA:50016"/>
        <dbReference type="ChEBI" id="CHEBI:15377"/>
        <dbReference type="ChEBI" id="CHEBI:15378"/>
        <dbReference type="ChEBI" id="CHEBI:57386"/>
        <dbReference type="ChEBI" id="CHEBI:58343"/>
        <dbReference type="ChEBI" id="CHEBI:132013"/>
    </reaction>
    <physiologicalReaction direction="left-to-right" evidence="13">
        <dbReference type="Rhea" id="RHEA:50017"/>
    </physiologicalReaction>
</comment>
<comment type="catalytic activity">
    <reaction evidence="19">
        <text>propanoyl-CoA + H2O = propanoyl-4'-phosphopantetheine + adenosine 3',5'-bisphosphate + 2 H(+)</text>
        <dbReference type="Rhea" id="RHEA:67464"/>
        <dbReference type="ChEBI" id="CHEBI:15377"/>
        <dbReference type="ChEBI" id="CHEBI:15378"/>
        <dbReference type="ChEBI" id="CHEBI:57392"/>
        <dbReference type="ChEBI" id="CHEBI:58343"/>
        <dbReference type="ChEBI" id="CHEBI:172362"/>
    </reaction>
    <physiologicalReaction direction="left-to-right" evidence="19">
        <dbReference type="Rhea" id="RHEA:67465"/>
    </physiologicalReaction>
</comment>
<gene>
    <name evidence="32" type="ORF">mPipKuh1_012669</name>
</gene>
<accession>A0A7J7V167</accession>
<comment type="catalytic activity">
    <reaction evidence="26">
        <text>hexadecanoyl-CoA + H2O = S-hexadecanoyl-4'-phosphopantetheine + adenosine 3',5'-bisphosphate + 2 H(+)</text>
        <dbReference type="Rhea" id="RHEA:50032"/>
        <dbReference type="ChEBI" id="CHEBI:15377"/>
        <dbReference type="ChEBI" id="CHEBI:15378"/>
        <dbReference type="ChEBI" id="CHEBI:57379"/>
        <dbReference type="ChEBI" id="CHEBI:58343"/>
        <dbReference type="ChEBI" id="CHEBI:132018"/>
    </reaction>
    <physiologicalReaction direction="left-to-right" evidence="26">
        <dbReference type="Rhea" id="RHEA:50033"/>
    </physiologicalReaction>
</comment>
<evidence type="ECO:0000256" key="30">
    <source>
        <dbReference type="ARBA" id="ARBA00049403"/>
    </source>
</evidence>
<evidence type="ECO:0000256" key="6">
    <source>
        <dbReference type="ARBA" id="ARBA00022842"/>
    </source>
</evidence>
<evidence type="ECO:0000256" key="3">
    <source>
        <dbReference type="ARBA" id="ARBA00005582"/>
    </source>
</evidence>
<dbReference type="InterPro" id="IPR015797">
    <property type="entry name" value="NUDIX_hydrolase-like_dom_sf"/>
</dbReference>
<evidence type="ECO:0000256" key="16">
    <source>
        <dbReference type="ARBA" id="ARBA00047466"/>
    </source>
</evidence>
<comment type="catalytic activity">
    <reaction evidence="18">
        <text>4,8-dimethylnonanoyl-CoA + H2O = S-(4,8-dimethylnonanoyl)-4'-phosphopantetheine + adenosine 3',5'-bisphosphate + 2 H(+)</text>
        <dbReference type="Rhea" id="RHEA:67524"/>
        <dbReference type="ChEBI" id="CHEBI:15377"/>
        <dbReference type="ChEBI" id="CHEBI:15378"/>
        <dbReference type="ChEBI" id="CHEBI:58343"/>
        <dbReference type="ChEBI" id="CHEBI:77061"/>
        <dbReference type="ChEBI" id="CHEBI:172385"/>
    </reaction>
    <physiologicalReaction direction="left-to-right" evidence="18">
        <dbReference type="Rhea" id="RHEA:67525"/>
    </physiologicalReaction>
</comment>
<dbReference type="GO" id="GO:0046872">
    <property type="term" value="F:metal ion binding"/>
    <property type="evidence" value="ECO:0007669"/>
    <property type="project" value="UniProtKB-KW"/>
</dbReference>
<evidence type="ECO:0000256" key="1">
    <source>
        <dbReference type="ARBA" id="ARBA00001936"/>
    </source>
</evidence>
<evidence type="ECO:0000256" key="26">
    <source>
        <dbReference type="ARBA" id="ARBA00048828"/>
    </source>
</evidence>
<dbReference type="PANTHER" id="PTHR12318:SF0">
    <property type="entry name" value="ACYL-COENZYME A DIPHOSPHATASE NUDT19"/>
    <property type="match status" value="1"/>
</dbReference>
<comment type="catalytic activity">
    <reaction evidence="30">
        <text>(9Z)-hexadecenoyl-CoA + H2O = S-(9Z-hexadecenoyl)-4'-phosphopantetheine + adenosine 3',5'-bisphosphate + 2 H(+)</text>
        <dbReference type="Rhea" id="RHEA:67540"/>
        <dbReference type="ChEBI" id="CHEBI:15377"/>
        <dbReference type="ChEBI" id="CHEBI:15378"/>
        <dbReference type="ChEBI" id="CHEBI:58343"/>
        <dbReference type="ChEBI" id="CHEBI:61540"/>
        <dbReference type="ChEBI" id="CHEBI:172388"/>
    </reaction>
    <physiologicalReaction direction="left-to-right" evidence="30">
        <dbReference type="Rhea" id="RHEA:67541"/>
    </physiologicalReaction>
</comment>
<protein>
    <recommendedName>
        <fullName evidence="8">Acyl-coenzyme A diphosphatase NUDT19</fullName>
        <ecNumber evidence="11">3.6.1.77</ecNumber>
    </recommendedName>
    <alternativeName>
        <fullName evidence="9">Nucleoside diphosphate-linked moiety X motif 19</fullName>
    </alternativeName>
</protein>
<evidence type="ECO:0000259" key="31">
    <source>
        <dbReference type="PROSITE" id="PS51462"/>
    </source>
</evidence>
<comment type="caution">
    <text evidence="32">The sequence shown here is derived from an EMBL/GenBank/DDBJ whole genome shotgun (WGS) entry which is preliminary data.</text>
</comment>
<comment type="catalytic activity">
    <reaction evidence="25">
        <text>a 5'-end CoA-ribonucleoside in mRNA + H2O = a 5'-end phospho-adenosine-phospho-ribonucleoside in mRNA + (R)-4'-phosphopantetheine + 2 H(+)</text>
        <dbReference type="Rhea" id="RHEA:67592"/>
        <dbReference type="Rhea" id="RHEA-COMP:15719"/>
        <dbReference type="Rhea" id="RHEA-COMP:17276"/>
        <dbReference type="ChEBI" id="CHEBI:15377"/>
        <dbReference type="ChEBI" id="CHEBI:15378"/>
        <dbReference type="ChEBI" id="CHEBI:61723"/>
        <dbReference type="ChEBI" id="CHEBI:144051"/>
        <dbReference type="ChEBI" id="CHEBI:172371"/>
    </reaction>
    <physiologicalReaction direction="left-to-right" evidence="25">
        <dbReference type="Rhea" id="RHEA:67593"/>
    </physiologicalReaction>
</comment>
<evidence type="ECO:0000256" key="21">
    <source>
        <dbReference type="ARBA" id="ARBA00047757"/>
    </source>
</evidence>
<organism evidence="32 33">
    <name type="scientific">Pipistrellus kuhlii</name>
    <name type="common">Kuhl's pipistrelle</name>
    <dbReference type="NCBI Taxonomy" id="59472"/>
    <lineage>
        <taxon>Eukaryota</taxon>
        <taxon>Metazoa</taxon>
        <taxon>Chordata</taxon>
        <taxon>Craniata</taxon>
        <taxon>Vertebrata</taxon>
        <taxon>Euteleostomi</taxon>
        <taxon>Mammalia</taxon>
        <taxon>Eutheria</taxon>
        <taxon>Laurasiatheria</taxon>
        <taxon>Chiroptera</taxon>
        <taxon>Yangochiroptera</taxon>
        <taxon>Vespertilionidae</taxon>
        <taxon>Pipistrellus</taxon>
    </lineage>
</organism>
<dbReference type="SUPFAM" id="SSF55811">
    <property type="entry name" value="Nudix"/>
    <property type="match status" value="1"/>
</dbReference>
<evidence type="ECO:0000256" key="25">
    <source>
        <dbReference type="ARBA" id="ARBA00048667"/>
    </source>
</evidence>
<evidence type="ECO:0000256" key="4">
    <source>
        <dbReference type="ARBA" id="ARBA00022723"/>
    </source>
</evidence>
<evidence type="ECO:0000256" key="10">
    <source>
        <dbReference type="ARBA" id="ARBA00044908"/>
    </source>
</evidence>
<dbReference type="InterPro" id="IPR000086">
    <property type="entry name" value="NUDIX_hydrolase_dom"/>
</dbReference>
<evidence type="ECO:0000256" key="7">
    <source>
        <dbReference type="ARBA" id="ARBA00023211"/>
    </source>
</evidence>
<comment type="catalytic activity">
    <reaction evidence="10">
        <text>CoA + H2O = (R)-4'-phosphopantetheine + adenosine 3',5'-bisphosphate + 2 H(+)</text>
        <dbReference type="Rhea" id="RHEA:64988"/>
        <dbReference type="ChEBI" id="CHEBI:15377"/>
        <dbReference type="ChEBI" id="CHEBI:15378"/>
        <dbReference type="ChEBI" id="CHEBI:57287"/>
        <dbReference type="ChEBI" id="CHEBI:58343"/>
        <dbReference type="ChEBI" id="CHEBI:61723"/>
        <dbReference type="EC" id="3.6.1.77"/>
    </reaction>
    <physiologicalReaction direction="left-to-right" evidence="10">
        <dbReference type="Rhea" id="RHEA:64989"/>
    </physiologicalReaction>
</comment>
<feature type="domain" description="Nudix hydrolase" evidence="31">
    <location>
        <begin position="11"/>
        <end position="258"/>
    </location>
</feature>
<dbReference type="EC" id="3.6.1.77" evidence="11"/>
<evidence type="ECO:0000256" key="15">
    <source>
        <dbReference type="ARBA" id="ARBA00047403"/>
    </source>
</evidence>
<evidence type="ECO:0000256" key="13">
    <source>
        <dbReference type="ARBA" id="ARBA00047289"/>
    </source>
</evidence>
<dbReference type="Proteomes" id="UP000558488">
    <property type="component" value="Unassembled WGS sequence"/>
</dbReference>
<evidence type="ECO:0000256" key="17">
    <source>
        <dbReference type="ARBA" id="ARBA00047511"/>
    </source>
</evidence>
<proteinExistence type="inferred from homology"/>
<comment type="catalytic activity">
    <reaction evidence="15">
        <text>tetradecanoyl-CoA + H2O = tetradecanoyl-4'-phosphopantetheine + adenosine 3',5'-bisphosphate + 2 H(+)</text>
        <dbReference type="Rhea" id="RHEA:50028"/>
        <dbReference type="ChEBI" id="CHEBI:15377"/>
        <dbReference type="ChEBI" id="CHEBI:15378"/>
        <dbReference type="ChEBI" id="CHEBI:57385"/>
        <dbReference type="ChEBI" id="CHEBI:58343"/>
        <dbReference type="ChEBI" id="CHEBI:132017"/>
    </reaction>
    <physiologicalReaction direction="left-to-right" evidence="15">
        <dbReference type="Rhea" id="RHEA:50029"/>
    </physiologicalReaction>
</comment>
<dbReference type="CDD" id="cd18870">
    <property type="entry name" value="NUDIX_AcylCoAdiphos_Nudt19"/>
    <property type="match status" value="1"/>
</dbReference>
<comment type="catalytic activity">
    <reaction evidence="14">
        <text>malonyl-CoA + H2O = malonyl-4'-phosphopantetheine + adenosine 3',5'-bisphosphate + 2 H(+)</text>
        <dbReference type="Rhea" id="RHEA:67468"/>
        <dbReference type="ChEBI" id="CHEBI:15377"/>
        <dbReference type="ChEBI" id="CHEBI:15378"/>
        <dbReference type="ChEBI" id="CHEBI:57384"/>
        <dbReference type="ChEBI" id="CHEBI:58343"/>
        <dbReference type="ChEBI" id="CHEBI:172363"/>
    </reaction>
    <physiologicalReaction direction="left-to-right" evidence="14">
        <dbReference type="Rhea" id="RHEA:67469"/>
    </physiologicalReaction>
</comment>
<dbReference type="GO" id="GO:0010945">
    <property type="term" value="F:coenzyme A diphosphatase activity"/>
    <property type="evidence" value="ECO:0007669"/>
    <property type="project" value="UniProtKB-EC"/>
</dbReference>
<evidence type="ECO:0000256" key="5">
    <source>
        <dbReference type="ARBA" id="ARBA00022801"/>
    </source>
</evidence>
<keyword evidence="7" id="KW-0464">Manganese</keyword>
<comment type="cofactor">
    <cofactor evidence="2">
        <name>Mg(2+)</name>
        <dbReference type="ChEBI" id="CHEBI:18420"/>
    </cofactor>
</comment>
<evidence type="ECO:0000256" key="11">
    <source>
        <dbReference type="ARBA" id="ARBA00044967"/>
    </source>
</evidence>
<evidence type="ECO:0000256" key="8">
    <source>
        <dbReference type="ARBA" id="ARBA00026208"/>
    </source>
</evidence>
<comment type="catalytic activity">
    <reaction evidence="29">
        <text>butanoyl-CoA + H2O = S-butanoyl-4'-phosphopantetheine + adenosine 3',5'-bisphosphate + 2 H(+)</text>
        <dbReference type="Rhea" id="RHEA:49976"/>
        <dbReference type="ChEBI" id="CHEBI:15377"/>
        <dbReference type="ChEBI" id="CHEBI:15378"/>
        <dbReference type="ChEBI" id="CHEBI:57371"/>
        <dbReference type="ChEBI" id="CHEBI:58343"/>
        <dbReference type="ChEBI" id="CHEBI:132011"/>
    </reaction>
    <physiologicalReaction direction="left-to-right" evidence="29">
        <dbReference type="Rhea" id="RHEA:49977"/>
    </physiologicalReaction>
</comment>
<dbReference type="Gene3D" id="3.90.79.10">
    <property type="entry name" value="Nucleoside Triphosphate Pyrophosphohydrolase"/>
    <property type="match status" value="1"/>
</dbReference>
<comment type="catalytic activity">
    <reaction evidence="23">
        <text>(9Z)-tetradecenoyl-CoA + H2O = S-(9Z-tetradecenoyl)-4'-phosphopantetheine + adenosine 3',5'-bisphosphate + 2 H(+)</text>
        <dbReference type="Rhea" id="RHEA:67544"/>
        <dbReference type="ChEBI" id="CHEBI:15377"/>
        <dbReference type="ChEBI" id="CHEBI:15378"/>
        <dbReference type="ChEBI" id="CHEBI:58343"/>
        <dbReference type="ChEBI" id="CHEBI:65060"/>
        <dbReference type="ChEBI" id="CHEBI:172389"/>
    </reaction>
    <physiologicalReaction direction="left-to-right" evidence="23">
        <dbReference type="Rhea" id="RHEA:67545"/>
    </physiologicalReaction>
</comment>
<evidence type="ECO:0000256" key="22">
    <source>
        <dbReference type="ARBA" id="ARBA00048360"/>
    </source>
</evidence>
<dbReference type="InterPro" id="IPR039121">
    <property type="entry name" value="NUDT19"/>
</dbReference>
<dbReference type="PROSITE" id="PS51462">
    <property type="entry name" value="NUDIX"/>
    <property type="match status" value="1"/>
</dbReference>
<evidence type="ECO:0000256" key="18">
    <source>
        <dbReference type="ARBA" id="ARBA00047584"/>
    </source>
</evidence>
<evidence type="ECO:0000256" key="23">
    <source>
        <dbReference type="ARBA" id="ARBA00048413"/>
    </source>
</evidence>
<keyword evidence="33" id="KW-1185">Reference proteome</keyword>
<comment type="catalytic activity">
    <reaction evidence="27">
        <text>an acyl-CoA + H2O = an acyl-4'-phosphopantetheine + adenosine 3',5'-bisphosphate + 2 H(+)</text>
        <dbReference type="Rhea" id="RHEA:50044"/>
        <dbReference type="ChEBI" id="CHEBI:15377"/>
        <dbReference type="ChEBI" id="CHEBI:15378"/>
        <dbReference type="ChEBI" id="CHEBI:58342"/>
        <dbReference type="ChEBI" id="CHEBI:58343"/>
        <dbReference type="ChEBI" id="CHEBI:132023"/>
    </reaction>
    <physiologicalReaction direction="left-to-right" evidence="27">
        <dbReference type="Rhea" id="RHEA:50045"/>
    </physiologicalReaction>
</comment>
<comment type="catalytic activity">
    <reaction evidence="22">
        <text>(9Z,12Z,15Z)-octadecatrienoyl-CoA + H2O = S-(9Z,12Z,15Z-octadecatrienoyl)-4'-phosphopantetheine + adenosine 3',5'-bisphosphate + 2 H(+)</text>
        <dbReference type="Rhea" id="RHEA:67532"/>
        <dbReference type="ChEBI" id="CHEBI:15377"/>
        <dbReference type="ChEBI" id="CHEBI:15378"/>
        <dbReference type="ChEBI" id="CHEBI:58343"/>
        <dbReference type="ChEBI" id="CHEBI:74034"/>
        <dbReference type="ChEBI" id="CHEBI:172386"/>
    </reaction>
    <physiologicalReaction direction="left-to-right" evidence="22">
        <dbReference type="Rhea" id="RHEA:67533"/>
    </physiologicalReaction>
</comment>